<gene>
    <name evidence="3" type="ORF">SBA1_1240021</name>
</gene>
<comment type="similarity">
    <text evidence="1">Belongs to the YciI family.</text>
</comment>
<dbReference type="SUPFAM" id="SSF54909">
    <property type="entry name" value="Dimeric alpha+beta barrel"/>
    <property type="match status" value="1"/>
</dbReference>
<name>A0A2U3K481_9BACT</name>
<evidence type="ECO:0000256" key="1">
    <source>
        <dbReference type="ARBA" id="ARBA00007689"/>
    </source>
</evidence>
<sequence>MAKQHFFFKLIPPRATFPYDITEAEQRLMDEHSRYFEEQFAAGRLLLYGPVLATGGAFGLAILEVDDEADARRFGEADPSVKGGLNRFEFCPMRVSGARGKTS</sequence>
<dbReference type="Pfam" id="PF03795">
    <property type="entry name" value="YCII"/>
    <property type="match status" value="1"/>
</dbReference>
<accession>A0A2U3K481</accession>
<feature type="domain" description="YCII-related" evidence="2">
    <location>
        <begin position="23"/>
        <end position="85"/>
    </location>
</feature>
<dbReference type="Gene3D" id="3.30.70.1060">
    <property type="entry name" value="Dimeric alpha+beta barrel"/>
    <property type="match status" value="1"/>
</dbReference>
<organism evidence="3 4">
    <name type="scientific">Candidatus Sulfotelmatobacter kueseliae</name>
    <dbReference type="NCBI Taxonomy" id="2042962"/>
    <lineage>
        <taxon>Bacteria</taxon>
        <taxon>Pseudomonadati</taxon>
        <taxon>Acidobacteriota</taxon>
        <taxon>Terriglobia</taxon>
        <taxon>Terriglobales</taxon>
        <taxon>Candidatus Korobacteraceae</taxon>
        <taxon>Candidatus Sulfotelmatobacter</taxon>
    </lineage>
</organism>
<dbReference type="AlphaFoldDB" id="A0A2U3K481"/>
<dbReference type="InterPro" id="IPR005545">
    <property type="entry name" value="YCII"/>
</dbReference>
<dbReference type="InterPro" id="IPR011008">
    <property type="entry name" value="Dimeric_a/b-barrel"/>
</dbReference>
<evidence type="ECO:0000259" key="2">
    <source>
        <dbReference type="Pfam" id="PF03795"/>
    </source>
</evidence>
<dbReference type="Proteomes" id="UP000238701">
    <property type="component" value="Unassembled WGS sequence"/>
</dbReference>
<dbReference type="OrthoDB" id="6928805at2"/>
<evidence type="ECO:0000313" key="3">
    <source>
        <dbReference type="EMBL" id="SPF34350.1"/>
    </source>
</evidence>
<protein>
    <recommendedName>
        <fullName evidence="2">YCII-related domain-containing protein</fullName>
    </recommendedName>
</protein>
<evidence type="ECO:0000313" key="4">
    <source>
        <dbReference type="Proteomes" id="UP000238701"/>
    </source>
</evidence>
<dbReference type="EMBL" id="OMOD01000029">
    <property type="protein sequence ID" value="SPF34350.1"/>
    <property type="molecule type" value="Genomic_DNA"/>
</dbReference>
<proteinExistence type="inferred from homology"/>
<reference evidence="4" key="1">
    <citation type="submission" date="2018-02" db="EMBL/GenBank/DDBJ databases">
        <authorList>
            <person name="Hausmann B."/>
        </authorList>
    </citation>
    <scope>NUCLEOTIDE SEQUENCE [LARGE SCALE GENOMIC DNA]</scope>
    <source>
        <strain evidence="4">Peat soil MAG SbA1</strain>
    </source>
</reference>